<gene>
    <name evidence="2" type="ordered locus">M301_0036</name>
</gene>
<dbReference type="EMBL" id="CP002056">
    <property type="protein sequence ID" value="ADI28424.1"/>
    <property type="molecule type" value="Genomic_DNA"/>
</dbReference>
<keyword evidence="3" id="KW-1185">Reference proteome</keyword>
<protein>
    <recommendedName>
        <fullName evidence="1">DUF403 domain-containing protein</fullName>
    </recommendedName>
</protein>
<dbReference type="HOGENOM" id="CLU_071567_1_0_4"/>
<organism evidence="2 3">
    <name type="scientific">Methylotenera versatilis (strain 301)</name>
    <dbReference type="NCBI Taxonomy" id="666681"/>
    <lineage>
        <taxon>Bacteria</taxon>
        <taxon>Pseudomonadati</taxon>
        <taxon>Pseudomonadota</taxon>
        <taxon>Betaproteobacteria</taxon>
        <taxon>Nitrosomonadales</taxon>
        <taxon>Methylophilaceae</taxon>
        <taxon>Methylotenera</taxon>
    </lineage>
</organism>
<feature type="domain" description="DUF403" evidence="1">
    <location>
        <begin position="5"/>
        <end position="314"/>
    </location>
</feature>
<evidence type="ECO:0000259" key="1">
    <source>
        <dbReference type="Pfam" id="PF04168"/>
    </source>
</evidence>
<dbReference type="InterPro" id="IPR051680">
    <property type="entry name" value="ATP-dep_Glu-Cys_Ligase-2"/>
</dbReference>
<sequence>MGAAMLSRTADHLYWMARYIERAENMARMLDVTYRMSLVQNAAQSEAALWVPLLHISDTVEDFHKAYDEVTAHNVIYYIAMDSRNLSSIYNCLRAARENAHAVRVAMSSEMWENINSLWLEFQQMDKKLILDSGLSEFCDWVKSRSHLFRGVTYGTMLRDDGFRFTRLGGFIERADDMARLLDVKYHLLLPSASDVGGAVDYYEWSALLRSASAYEAYLKVYRDAVMPLRVAELLVLRHDMPRSLHACMDELTTILDQLTGDAGRECKRLAGEMHSTLHYGRIEDIYRGGLHEFLEAFLRQNNRLGVEIQRTYLNAPIINEPEKSNVGEVQSQG</sequence>
<reference evidence="2 3" key="2">
    <citation type="journal article" date="2011" name="J. Bacteriol.">
        <title>Genomes of three methylotrophs from a single niche uncover genetic and metabolic divergence of Methylophilaceae.</title>
        <authorList>
            <person name="Lapidus A."/>
            <person name="Clum A."/>
            <person name="Labutti K."/>
            <person name="Kaluzhnaya M.G."/>
            <person name="Lim S."/>
            <person name="Beck D.A."/>
            <person name="Glavina Del Rio T."/>
            <person name="Nolan M."/>
            <person name="Mavromatis K."/>
            <person name="Huntemann M."/>
            <person name="Lucas S."/>
            <person name="Lidstrom M.E."/>
            <person name="Ivanova N."/>
            <person name="Chistoserdova L."/>
        </authorList>
    </citation>
    <scope>NUCLEOTIDE SEQUENCE [LARGE SCALE GENOMIC DNA]</scope>
    <source>
        <strain evidence="2 3">301</strain>
    </source>
</reference>
<dbReference type="AlphaFoldDB" id="D7DK39"/>
<dbReference type="PANTHER" id="PTHR34595:SF7">
    <property type="entry name" value="SLL1039 PROTEIN"/>
    <property type="match status" value="1"/>
</dbReference>
<name>D7DK39_METV0</name>
<dbReference type="STRING" id="666681.M301_0036"/>
<dbReference type="Proteomes" id="UP000000383">
    <property type="component" value="Chromosome"/>
</dbReference>
<dbReference type="InterPro" id="IPR007296">
    <property type="entry name" value="DUF403"/>
</dbReference>
<accession>D7DK39</accession>
<dbReference type="PANTHER" id="PTHR34595">
    <property type="entry name" value="BLR5612 PROTEIN"/>
    <property type="match status" value="1"/>
</dbReference>
<dbReference type="KEGG" id="meh:M301_0036"/>
<proteinExistence type="predicted"/>
<evidence type="ECO:0000313" key="3">
    <source>
        <dbReference type="Proteomes" id="UP000000383"/>
    </source>
</evidence>
<dbReference type="Pfam" id="PF04168">
    <property type="entry name" value="Alpha-E"/>
    <property type="match status" value="1"/>
</dbReference>
<reference evidence="3" key="1">
    <citation type="submission" date="2010-05" db="EMBL/GenBank/DDBJ databases">
        <title>Complete sequence of Methylotenera sp. 301.</title>
        <authorList>
            <person name="Lucas S."/>
            <person name="Copeland A."/>
            <person name="Lapidus A."/>
            <person name="Cheng J.-F."/>
            <person name="Bruce D."/>
            <person name="Goodwin L."/>
            <person name="Pitluck S."/>
            <person name="Clum A."/>
            <person name="Land M."/>
            <person name="Hauser L."/>
            <person name="Kyrpides N."/>
            <person name="Ivanova N."/>
            <person name="Chistoservova L."/>
            <person name="Kalyuzhnaya M."/>
            <person name="Woyke T."/>
        </authorList>
    </citation>
    <scope>NUCLEOTIDE SEQUENCE [LARGE SCALE GENOMIC DNA]</scope>
    <source>
        <strain evidence="3">301</strain>
    </source>
</reference>
<dbReference type="eggNOG" id="COG2307">
    <property type="taxonomic scope" value="Bacteria"/>
</dbReference>
<evidence type="ECO:0000313" key="2">
    <source>
        <dbReference type="EMBL" id="ADI28424.1"/>
    </source>
</evidence>